<dbReference type="HAMAP" id="MF_03100">
    <property type="entry name" value="Endonuc_su_Slx1"/>
    <property type="match status" value="1"/>
</dbReference>
<evidence type="ECO:0000256" key="8">
    <source>
        <dbReference type="HAMAP-Rule" id="MF_03100"/>
    </source>
</evidence>
<dbReference type="Proteomes" id="UP000054558">
    <property type="component" value="Unassembled WGS sequence"/>
</dbReference>
<sequence>MGWRRKRKVDEKGSTEKGKSKKKATAEATAEPAAGDNAAVDKDDIEGNRTHGAFFGCYLLSSLNPKKKNSTYIGFTVNPARRLRQHNGELTSGAYRTKKMRPVEMVLVVYGFSSMVHALQFEWAWQHPTVSLAVKEAAATIKNRRSVKGKIALLYAMLKLPKWNKLPLVVQFVSSRHVVHKLGLPPLPDHMDCLLAPLSSLRIKVDETAQDPPILDPPSEPPPNEPSEVPQAYAGGQKDQDGASSLDSLGADSPPPSVPPRNPRLETPSSPPGASGWADPLADWDWLDQDKAEWDNSPGSWGEQEQEKADPFATWQRLKAPKDVSMASLKRGRRKGASLVGGTGRGAEPESDPVTSWSERGEGSDADWALGEREEGALDRREEVKGRVRSDWQPTGCAGAVEADEESDVGAGRRSERDDSVDFELPLWQRLERARDGGTKAGTANGVRRRDTVNLVGCDKESLSREEKSKRRELQTRRGRDIGGPHCSQGPPSLMGVELVVLEGSPVLQKAMMTDKGARRAQVRDAIATEYRAAQSVHKGMHEEVGKWVLPDITRLSRERVVIDLDP</sequence>
<feature type="region of interest" description="Disordered" evidence="9">
    <location>
        <begin position="459"/>
        <end position="491"/>
    </location>
</feature>
<feature type="compositionally biased region" description="Pro residues" evidence="9">
    <location>
        <begin position="214"/>
        <end position="225"/>
    </location>
</feature>
<name>A0A1Y1IJU2_KLENI</name>
<comment type="function">
    <text evidence="8">Catalytic subunit of a heterodimeric structure-specific endonuclease that resolves DNA secondary structures generated during DNA repair and recombination. Has endonuclease activity towards branched DNA substrates, introducing single-strand cuts in duplex DNA close to junctions with ss-DNA.</text>
</comment>
<dbReference type="Gene3D" id="3.40.1440.10">
    <property type="entry name" value="GIY-YIG endonuclease"/>
    <property type="match status" value="1"/>
</dbReference>
<dbReference type="Pfam" id="PF01541">
    <property type="entry name" value="GIY-YIG"/>
    <property type="match status" value="1"/>
</dbReference>
<keyword evidence="3 8" id="KW-0227">DNA damage</keyword>
<keyword evidence="6 8" id="KW-0234">DNA repair</keyword>
<keyword evidence="2 8" id="KW-0255">Endonuclease</keyword>
<evidence type="ECO:0000313" key="11">
    <source>
        <dbReference type="EMBL" id="GAQ89016.1"/>
    </source>
</evidence>
<dbReference type="EMBL" id="DF237429">
    <property type="protein sequence ID" value="GAQ89016.1"/>
    <property type="molecule type" value="Genomic_DNA"/>
</dbReference>
<keyword evidence="5 8" id="KW-0233">DNA recombination</keyword>
<dbReference type="CDD" id="cd10455">
    <property type="entry name" value="GIY-YIG_SLX1"/>
    <property type="match status" value="1"/>
</dbReference>
<reference evidence="11 12" key="1">
    <citation type="journal article" date="2014" name="Nat. Commun.">
        <title>Klebsormidium flaccidum genome reveals primary factors for plant terrestrial adaptation.</title>
        <authorList>
            <person name="Hori K."/>
            <person name="Maruyama F."/>
            <person name="Fujisawa T."/>
            <person name="Togashi T."/>
            <person name="Yamamoto N."/>
            <person name="Seo M."/>
            <person name="Sato S."/>
            <person name="Yamada T."/>
            <person name="Mori H."/>
            <person name="Tajima N."/>
            <person name="Moriyama T."/>
            <person name="Ikeuchi M."/>
            <person name="Watanabe M."/>
            <person name="Wada H."/>
            <person name="Kobayashi K."/>
            <person name="Saito M."/>
            <person name="Masuda T."/>
            <person name="Sasaki-Sekimoto Y."/>
            <person name="Mashiguchi K."/>
            <person name="Awai K."/>
            <person name="Shimojima M."/>
            <person name="Masuda S."/>
            <person name="Iwai M."/>
            <person name="Nobusawa T."/>
            <person name="Narise T."/>
            <person name="Kondo S."/>
            <person name="Saito H."/>
            <person name="Sato R."/>
            <person name="Murakawa M."/>
            <person name="Ihara Y."/>
            <person name="Oshima-Yamada Y."/>
            <person name="Ohtaka K."/>
            <person name="Satoh M."/>
            <person name="Sonobe K."/>
            <person name="Ishii M."/>
            <person name="Ohtani R."/>
            <person name="Kanamori-Sato M."/>
            <person name="Honoki R."/>
            <person name="Miyazaki D."/>
            <person name="Mochizuki H."/>
            <person name="Umetsu J."/>
            <person name="Higashi K."/>
            <person name="Shibata D."/>
            <person name="Kamiya Y."/>
            <person name="Sato N."/>
            <person name="Nakamura Y."/>
            <person name="Tabata S."/>
            <person name="Ida S."/>
            <person name="Kurokawa K."/>
            <person name="Ohta H."/>
        </authorList>
    </citation>
    <scope>NUCLEOTIDE SEQUENCE [LARGE SCALE GENOMIC DNA]</scope>
    <source>
        <strain evidence="11 12">NIES-2285</strain>
    </source>
</reference>
<comment type="subunit">
    <text evidence="8">Forms a heterodimer with a member of the SLX4 family.</text>
</comment>
<feature type="compositionally biased region" description="Basic and acidic residues" evidence="9">
    <location>
        <begin position="370"/>
        <end position="390"/>
    </location>
</feature>
<comment type="subcellular location">
    <subcellularLocation>
        <location evidence="8">Nucleus</location>
    </subcellularLocation>
</comment>
<feature type="region of interest" description="Disordered" evidence="9">
    <location>
        <begin position="209"/>
        <end position="420"/>
    </location>
</feature>
<organism evidence="11 12">
    <name type="scientific">Klebsormidium nitens</name>
    <name type="common">Green alga</name>
    <name type="synonym">Ulothrix nitens</name>
    <dbReference type="NCBI Taxonomy" id="105231"/>
    <lineage>
        <taxon>Eukaryota</taxon>
        <taxon>Viridiplantae</taxon>
        <taxon>Streptophyta</taxon>
        <taxon>Klebsormidiophyceae</taxon>
        <taxon>Klebsormidiales</taxon>
        <taxon>Klebsormidiaceae</taxon>
        <taxon>Klebsormidium</taxon>
    </lineage>
</organism>
<dbReference type="AlphaFoldDB" id="A0A1Y1IJU2"/>
<keyword evidence="4 8" id="KW-0378">Hydrolase</keyword>
<evidence type="ECO:0000256" key="9">
    <source>
        <dbReference type="SAM" id="MobiDB-lite"/>
    </source>
</evidence>
<dbReference type="PANTHER" id="PTHR20208:SF10">
    <property type="entry name" value="STRUCTURE-SPECIFIC ENDONUCLEASE SUBUNIT SLX1"/>
    <property type="match status" value="1"/>
</dbReference>
<evidence type="ECO:0000313" key="12">
    <source>
        <dbReference type="Proteomes" id="UP000054558"/>
    </source>
</evidence>
<evidence type="ECO:0000256" key="4">
    <source>
        <dbReference type="ARBA" id="ARBA00022801"/>
    </source>
</evidence>
<evidence type="ECO:0000256" key="5">
    <source>
        <dbReference type="ARBA" id="ARBA00023172"/>
    </source>
</evidence>
<dbReference type="InterPro" id="IPR000305">
    <property type="entry name" value="GIY-YIG_endonuc"/>
</dbReference>
<proteinExistence type="inferred from homology"/>
<dbReference type="PANTHER" id="PTHR20208">
    <property type="entry name" value="STRUCTURE-SPECIFIC ENDONUCLEASE SUBUNIT SLX1"/>
    <property type="match status" value="1"/>
</dbReference>
<comment type="cofactor">
    <cofactor evidence="8">
        <name>a divalent metal cation</name>
        <dbReference type="ChEBI" id="CHEBI:60240"/>
    </cofactor>
</comment>
<dbReference type="GO" id="GO:0000724">
    <property type="term" value="P:double-strand break repair via homologous recombination"/>
    <property type="evidence" value="ECO:0000318"/>
    <property type="project" value="GO_Central"/>
</dbReference>
<keyword evidence="7 8" id="KW-0539">Nucleus</keyword>
<accession>A0A1Y1IJU2</accession>
<comment type="similarity">
    <text evidence="8">Belongs to the SLX1 family.</text>
</comment>
<feature type="compositionally biased region" description="Pro residues" evidence="9">
    <location>
        <begin position="253"/>
        <end position="262"/>
    </location>
</feature>
<evidence type="ECO:0000256" key="1">
    <source>
        <dbReference type="ARBA" id="ARBA00022722"/>
    </source>
</evidence>
<evidence type="ECO:0000256" key="3">
    <source>
        <dbReference type="ARBA" id="ARBA00022763"/>
    </source>
</evidence>
<comment type="caution">
    <text evidence="8">Lacks conserved residue(s) required for the propagation of feature annotation.</text>
</comment>
<feature type="compositionally biased region" description="Basic and acidic residues" evidence="9">
    <location>
        <begin position="459"/>
        <end position="483"/>
    </location>
</feature>
<dbReference type="PROSITE" id="PS50164">
    <property type="entry name" value="GIY_YIG"/>
    <property type="match status" value="1"/>
</dbReference>
<dbReference type="InterPro" id="IPR027520">
    <property type="entry name" value="Slx1"/>
</dbReference>
<evidence type="ECO:0000256" key="7">
    <source>
        <dbReference type="ARBA" id="ARBA00023242"/>
    </source>
</evidence>
<evidence type="ECO:0000256" key="2">
    <source>
        <dbReference type="ARBA" id="ARBA00022759"/>
    </source>
</evidence>
<feature type="region of interest" description="Disordered" evidence="9">
    <location>
        <begin position="1"/>
        <end position="42"/>
    </location>
</feature>
<dbReference type="InterPro" id="IPR050381">
    <property type="entry name" value="SLX1_endonuclease"/>
</dbReference>
<keyword evidence="1 8" id="KW-0540">Nuclease</keyword>
<dbReference type="GO" id="GO:0017108">
    <property type="term" value="F:5'-flap endonuclease activity"/>
    <property type="evidence" value="ECO:0000318"/>
    <property type="project" value="GO_Central"/>
</dbReference>
<dbReference type="OrthoDB" id="24645at2759"/>
<protein>
    <recommendedName>
        <fullName evidence="8">Structure-specific endonuclease subunit SLX1 homolog</fullName>
        <ecNumber evidence="8">3.1.-.-</ecNumber>
    </recommendedName>
</protein>
<dbReference type="GO" id="GO:0033557">
    <property type="term" value="C:Slx1-Slx4 complex"/>
    <property type="evidence" value="ECO:0000318"/>
    <property type="project" value="GO_Central"/>
</dbReference>
<feature type="compositionally biased region" description="Low complexity" evidence="9">
    <location>
        <begin position="26"/>
        <end position="35"/>
    </location>
</feature>
<feature type="domain" description="GIY-YIG" evidence="10">
    <location>
        <begin position="53"/>
        <end position="137"/>
    </location>
</feature>
<evidence type="ECO:0000256" key="6">
    <source>
        <dbReference type="ARBA" id="ARBA00023204"/>
    </source>
</evidence>
<feature type="compositionally biased region" description="Basic and acidic residues" evidence="9">
    <location>
        <begin position="8"/>
        <end position="18"/>
    </location>
</feature>
<dbReference type="GO" id="GO:0008821">
    <property type="term" value="F:crossover junction DNA endonuclease activity"/>
    <property type="evidence" value="ECO:0000318"/>
    <property type="project" value="GO_Central"/>
</dbReference>
<evidence type="ECO:0000259" key="10">
    <source>
        <dbReference type="PROSITE" id="PS50164"/>
    </source>
</evidence>
<gene>
    <name evidence="11" type="ORF">KFL_004800010</name>
</gene>
<dbReference type="SUPFAM" id="SSF82771">
    <property type="entry name" value="GIY-YIG endonuclease"/>
    <property type="match status" value="1"/>
</dbReference>
<dbReference type="InterPro" id="IPR035901">
    <property type="entry name" value="GIY-YIG_endonuc_sf"/>
</dbReference>
<keyword evidence="12" id="KW-1185">Reference proteome</keyword>
<feature type="compositionally biased region" description="Basic and acidic residues" evidence="9">
    <location>
        <begin position="411"/>
        <end position="420"/>
    </location>
</feature>
<dbReference type="EC" id="3.1.-.-" evidence="8"/>
<dbReference type="STRING" id="105231.A0A1Y1IJU2"/>